<dbReference type="GO" id="GO:0004721">
    <property type="term" value="F:phosphoprotein phosphatase activity"/>
    <property type="evidence" value="ECO:0007669"/>
    <property type="project" value="InterPro"/>
</dbReference>
<dbReference type="Pfam" id="PF13350">
    <property type="entry name" value="Y_phosphatase3"/>
    <property type="match status" value="1"/>
</dbReference>
<sequence length="240" mass="24685">MTDRLANLRDVGGLPVRGGGTIRAGVLLRSDAPYGGDAAPGLAVWPPRTVVDLRAPDEAPGRHPLEEAHGATIIALPLHNAAGISAMRDLPEGDRAFHRIYGAMLGSGALLGRIATIVADEPGPVLLHCAAGKDRTGVSVAVLLSAVGVERAAILEDYTATAANMPGVIARIRVAFGAHPEFDIDTILRERPDLLAASPTGLAAALDAADEQYGGTAGLLLDTGLDAAVLERLRARLVAA</sequence>
<dbReference type="PANTHER" id="PTHR31126">
    <property type="entry name" value="TYROSINE-PROTEIN PHOSPHATASE"/>
    <property type="match status" value="1"/>
</dbReference>
<dbReference type="PROSITE" id="PS00383">
    <property type="entry name" value="TYR_PHOSPHATASE_1"/>
    <property type="match status" value="1"/>
</dbReference>
<gene>
    <name evidence="2" type="ORF">UFOPK3674_00302</name>
</gene>
<dbReference type="AlphaFoldDB" id="A0A6J7HIJ5"/>
<evidence type="ECO:0000259" key="1">
    <source>
        <dbReference type="PROSITE" id="PS50056"/>
    </source>
</evidence>
<dbReference type="InterPro" id="IPR026893">
    <property type="entry name" value="Tyr/Ser_Pase_IphP-type"/>
</dbReference>
<dbReference type="PANTHER" id="PTHR31126:SF1">
    <property type="entry name" value="TYROSINE SPECIFIC PROTEIN PHOSPHATASES DOMAIN-CONTAINING PROTEIN"/>
    <property type="match status" value="1"/>
</dbReference>
<feature type="domain" description="Tyrosine specific protein phosphatases" evidence="1">
    <location>
        <begin position="108"/>
        <end position="144"/>
    </location>
</feature>
<dbReference type="EMBL" id="CAFBMX010000001">
    <property type="protein sequence ID" value="CAB4916913.1"/>
    <property type="molecule type" value="Genomic_DNA"/>
</dbReference>
<proteinExistence type="predicted"/>
<reference evidence="2" key="1">
    <citation type="submission" date="2020-05" db="EMBL/GenBank/DDBJ databases">
        <authorList>
            <person name="Chiriac C."/>
            <person name="Salcher M."/>
            <person name="Ghai R."/>
            <person name="Kavagutti S V."/>
        </authorList>
    </citation>
    <scope>NUCLEOTIDE SEQUENCE</scope>
</reference>
<organism evidence="2">
    <name type="scientific">freshwater metagenome</name>
    <dbReference type="NCBI Taxonomy" id="449393"/>
    <lineage>
        <taxon>unclassified sequences</taxon>
        <taxon>metagenomes</taxon>
        <taxon>ecological metagenomes</taxon>
    </lineage>
</organism>
<dbReference type="InterPro" id="IPR029021">
    <property type="entry name" value="Prot-tyrosine_phosphatase-like"/>
</dbReference>
<dbReference type="PROSITE" id="PS50056">
    <property type="entry name" value="TYR_PHOSPHATASE_2"/>
    <property type="match status" value="1"/>
</dbReference>
<accession>A0A6J7HIJ5</accession>
<dbReference type="InterPro" id="IPR016130">
    <property type="entry name" value="Tyr_Pase_AS"/>
</dbReference>
<dbReference type="InterPro" id="IPR000387">
    <property type="entry name" value="Tyr_Pase_dom"/>
</dbReference>
<evidence type="ECO:0000313" key="2">
    <source>
        <dbReference type="EMBL" id="CAB4916913.1"/>
    </source>
</evidence>
<dbReference type="Gene3D" id="3.90.190.10">
    <property type="entry name" value="Protein tyrosine phosphatase superfamily"/>
    <property type="match status" value="1"/>
</dbReference>
<dbReference type="SUPFAM" id="SSF52799">
    <property type="entry name" value="(Phosphotyrosine protein) phosphatases II"/>
    <property type="match status" value="1"/>
</dbReference>
<name>A0A6J7HIJ5_9ZZZZ</name>
<protein>
    <submittedName>
        <fullName evidence="2">Unannotated protein</fullName>
    </submittedName>
</protein>